<reference evidence="1" key="1">
    <citation type="journal article" date="2014" name="Front. Microbiol.">
        <title>High frequency of phylogenetically diverse reductive dehalogenase-homologous genes in deep subseafloor sedimentary metagenomes.</title>
        <authorList>
            <person name="Kawai M."/>
            <person name="Futagami T."/>
            <person name="Toyoda A."/>
            <person name="Takaki Y."/>
            <person name="Nishi S."/>
            <person name="Hori S."/>
            <person name="Arai W."/>
            <person name="Tsubouchi T."/>
            <person name="Morono Y."/>
            <person name="Uchiyama I."/>
            <person name="Ito T."/>
            <person name="Fujiyama A."/>
            <person name="Inagaki F."/>
            <person name="Takami H."/>
        </authorList>
    </citation>
    <scope>NUCLEOTIDE SEQUENCE</scope>
    <source>
        <strain evidence="1">Expedition CK06-06</strain>
    </source>
</reference>
<organism evidence="1">
    <name type="scientific">marine sediment metagenome</name>
    <dbReference type="NCBI Taxonomy" id="412755"/>
    <lineage>
        <taxon>unclassified sequences</taxon>
        <taxon>metagenomes</taxon>
        <taxon>ecological metagenomes</taxon>
    </lineage>
</organism>
<comment type="caution">
    <text evidence="1">The sequence shown here is derived from an EMBL/GenBank/DDBJ whole genome shotgun (WGS) entry which is preliminary data.</text>
</comment>
<accession>X1SAG4</accession>
<name>X1SAG4_9ZZZZ</name>
<dbReference type="AlphaFoldDB" id="X1SAG4"/>
<evidence type="ECO:0000313" key="1">
    <source>
        <dbReference type="EMBL" id="GAI64779.1"/>
    </source>
</evidence>
<dbReference type="EMBL" id="BARW01003223">
    <property type="protein sequence ID" value="GAI64779.1"/>
    <property type="molecule type" value="Genomic_DNA"/>
</dbReference>
<gene>
    <name evidence="1" type="ORF">S12H4_08365</name>
</gene>
<sequence>MKTDVDTCLKDIADWYIKNRREITPPELRPILEKHCESEAEVEKFLKFLETEPGQLRFKTLLRERKEEYGTCYEDAWRFLIKQEEGELVHGTVWSEGGERTVKHAWVELPTGYVWEPQTGDYYPAMLFQQLFIPLDEHRYTVEEAAIMAARTGNHGPWTEEEKIQVLSREHHSMGLTPEQTESLLEEGIVV</sequence>
<protein>
    <submittedName>
        <fullName evidence="1">Uncharacterized protein</fullName>
    </submittedName>
</protein>
<proteinExistence type="predicted"/>